<keyword evidence="2" id="KW-0614">Plasmid</keyword>
<dbReference type="OrthoDB" id="9793014at2"/>
<dbReference type="Gene3D" id="3.40.50.1000">
    <property type="entry name" value="HAD superfamily/HAD-like"/>
    <property type="match status" value="1"/>
</dbReference>
<gene>
    <name evidence="2" type="ORF">DM194_21940</name>
</gene>
<feature type="region of interest" description="Disordered" evidence="1">
    <location>
        <begin position="73"/>
        <end position="101"/>
    </location>
</feature>
<geneLocation type="plasmid" evidence="2 3">
    <name>unnamed2</name>
</geneLocation>
<dbReference type="KEGG" id="azm:DM194_21940"/>
<organism evidence="2 3">
    <name type="scientific">Azospirillum ramasamyi</name>
    <dbReference type="NCBI Taxonomy" id="682998"/>
    <lineage>
        <taxon>Bacteria</taxon>
        <taxon>Pseudomonadati</taxon>
        <taxon>Pseudomonadota</taxon>
        <taxon>Alphaproteobacteria</taxon>
        <taxon>Rhodospirillales</taxon>
        <taxon>Azospirillaceae</taxon>
        <taxon>Azospirillum</taxon>
    </lineage>
</organism>
<dbReference type="InterPro" id="IPR036412">
    <property type="entry name" value="HAD-like_sf"/>
</dbReference>
<keyword evidence="3" id="KW-1185">Reference proteome</keyword>
<reference evidence="2 3" key="1">
    <citation type="submission" date="2018-06" db="EMBL/GenBank/DDBJ databases">
        <title>Complete genome sequencing of Azospirillum sp. M2T2B2.</title>
        <authorList>
            <person name="Heo J."/>
            <person name="Kim S.-J."/>
            <person name="Kwon S.-W."/>
            <person name="Anandham R."/>
        </authorList>
    </citation>
    <scope>NUCLEOTIDE SEQUENCE [LARGE SCALE GENOMIC DNA]</scope>
    <source>
        <strain evidence="2 3">M2T2B2</strain>
        <plasmid evidence="2 3">unnamed2</plasmid>
    </source>
</reference>
<feature type="region of interest" description="Disordered" evidence="1">
    <location>
        <begin position="1"/>
        <end position="23"/>
    </location>
</feature>
<name>A0A2U9SBK4_9PROT</name>
<dbReference type="Gene3D" id="1.10.150.240">
    <property type="entry name" value="Putative phosphatase, domain 2"/>
    <property type="match status" value="1"/>
</dbReference>
<dbReference type="Proteomes" id="UP000249605">
    <property type="component" value="Plasmid unnamed2"/>
</dbReference>
<evidence type="ECO:0000256" key="1">
    <source>
        <dbReference type="SAM" id="MobiDB-lite"/>
    </source>
</evidence>
<proteinExistence type="predicted"/>
<evidence type="ECO:0008006" key="4">
    <source>
        <dbReference type="Google" id="ProtNLM"/>
    </source>
</evidence>
<evidence type="ECO:0000313" key="2">
    <source>
        <dbReference type="EMBL" id="AWU96925.1"/>
    </source>
</evidence>
<dbReference type="EMBL" id="CP029832">
    <property type="protein sequence ID" value="AWU96925.1"/>
    <property type="molecule type" value="Genomic_DNA"/>
</dbReference>
<sequence>MEARLLRQQGTVTDPADSLDRRSSRPAIRAMAFDLDGTLVDSAADLMHASNALLAELGRPPVDLPAARSFVGDNEHGVAATRAGSDSTPPPLPGANGEPAA</sequence>
<dbReference type="SUPFAM" id="SSF56784">
    <property type="entry name" value="HAD-like"/>
    <property type="match status" value="1"/>
</dbReference>
<protein>
    <recommendedName>
        <fullName evidence="4">Phosphoglycolate phosphatase</fullName>
    </recommendedName>
</protein>
<evidence type="ECO:0000313" key="3">
    <source>
        <dbReference type="Proteomes" id="UP000249605"/>
    </source>
</evidence>
<accession>A0A2U9SBK4</accession>
<dbReference type="InterPro" id="IPR023198">
    <property type="entry name" value="PGP-like_dom2"/>
</dbReference>
<dbReference type="InterPro" id="IPR023214">
    <property type="entry name" value="HAD_sf"/>
</dbReference>
<dbReference type="AlphaFoldDB" id="A0A2U9SBK4"/>